<evidence type="ECO:0000259" key="6">
    <source>
        <dbReference type="Pfam" id="PF01957"/>
    </source>
</evidence>
<reference evidence="7" key="1">
    <citation type="journal article" date="2014" name="Int. J. Syst. Evol. Microbiol.">
        <title>Complete genome of a new Firmicutes species belonging to the dominant human colonic microbiota ('Ruminococcus bicirculans') reveals two chromosomes and a selective capacity to utilize plant glucans.</title>
        <authorList>
            <consortium name="NISC Comparative Sequencing Program"/>
            <person name="Wegmann U."/>
            <person name="Louis P."/>
            <person name="Goesmann A."/>
            <person name="Henrissat B."/>
            <person name="Duncan S.H."/>
            <person name="Flint H.J."/>
        </authorList>
    </citation>
    <scope>NUCLEOTIDE SEQUENCE</scope>
    <source>
        <strain evidence="7">CGMCC 1.18437</strain>
    </source>
</reference>
<accession>A0A7W8NQR3</accession>
<keyword evidence="10" id="KW-1185">Reference proteome</keyword>
<comment type="subcellular location">
    <subcellularLocation>
        <location evidence="1">Membrane</location>
        <topology evidence="1">Multi-pass membrane protein</topology>
    </subcellularLocation>
</comment>
<sequence length="163" mass="17463">MDWWPTLERVQPWHWWVLGAALLILEVFAPGVFFVWLALAAFALGLVVFVLPIPVTVQLLLFAAFSVASVLIGRRYVGRLALGGTEGDEVNRGAGRLVGRTVKVTAAITNGTGRVRVGDSDWRATGPDTPVGADVLIVAADGTTLIVREISGSWLEERGRTGG</sequence>
<gene>
    <name evidence="7" type="ORF">GCM10017781_26700</name>
    <name evidence="8" type="ORF">HNQ07_002578</name>
</gene>
<evidence type="ECO:0000256" key="4">
    <source>
        <dbReference type="ARBA" id="ARBA00023136"/>
    </source>
</evidence>
<reference evidence="7" key="4">
    <citation type="submission" date="2024-05" db="EMBL/GenBank/DDBJ databases">
        <authorList>
            <person name="Sun Q."/>
            <person name="Zhou Y."/>
        </authorList>
    </citation>
    <scope>NUCLEOTIDE SEQUENCE</scope>
    <source>
        <strain evidence="7">CGMCC 1.18437</strain>
    </source>
</reference>
<keyword evidence="3 5" id="KW-1133">Transmembrane helix</keyword>
<evidence type="ECO:0000256" key="1">
    <source>
        <dbReference type="ARBA" id="ARBA00004141"/>
    </source>
</evidence>
<keyword evidence="2 5" id="KW-0812">Transmembrane</keyword>
<dbReference type="RefSeq" id="WP_184112365.1">
    <property type="nucleotide sequence ID" value="NZ_BNAJ01000006.1"/>
</dbReference>
<name>A0A7W8NQR3_9DEIO</name>
<evidence type="ECO:0000256" key="5">
    <source>
        <dbReference type="SAM" id="Phobius"/>
    </source>
</evidence>
<organism evidence="8 9">
    <name type="scientific">Deinococcus metalli</name>
    <dbReference type="NCBI Taxonomy" id="1141878"/>
    <lineage>
        <taxon>Bacteria</taxon>
        <taxon>Thermotogati</taxon>
        <taxon>Deinococcota</taxon>
        <taxon>Deinococci</taxon>
        <taxon>Deinococcales</taxon>
        <taxon>Deinococcaceae</taxon>
        <taxon>Deinococcus</taxon>
    </lineage>
</organism>
<reference evidence="8 9" key="3">
    <citation type="submission" date="2020-08" db="EMBL/GenBank/DDBJ databases">
        <title>Genomic Encyclopedia of Type Strains, Phase IV (KMG-IV): sequencing the most valuable type-strain genomes for metagenomic binning, comparative biology and taxonomic classification.</title>
        <authorList>
            <person name="Goeker M."/>
        </authorList>
    </citation>
    <scope>NUCLEOTIDE SEQUENCE [LARGE SCALE GENOMIC DNA]</scope>
    <source>
        <strain evidence="8 9">DSM 27521</strain>
    </source>
</reference>
<dbReference type="InterPro" id="IPR012340">
    <property type="entry name" value="NA-bd_OB-fold"/>
</dbReference>
<evidence type="ECO:0000313" key="9">
    <source>
        <dbReference type="Proteomes" id="UP000539473"/>
    </source>
</evidence>
<dbReference type="GO" id="GO:0005886">
    <property type="term" value="C:plasma membrane"/>
    <property type="evidence" value="ECO:0007669"/>
    <property type="project" value="TreeGrafter"/>
</dbReference>
<dbReference type="AlphaFoldDB" id="A0A7W8NQR3"/>
<feature type="domain" description="NfeD-like C-terminal" evidence="6">
    <location>
        <begin position="95"/>
        <end position="148"/>
    </location>
</feature>
<dbReference type="Gene3D" id="2.40.50.140">
    <property type="entry name" value="Nucleic acid-binding proteins"/>
    <property type="match status" value="1"/>
</dbReference>
<dbReference type="PANTHER" id="PTHR33507:SF3">
    <property type="entry name" value="INNER MEMBRANE PROTEIN YBBJ"/>
    <property type="match status" value="1"/>
</dbReference>
<dbReference type="InterPro" id="IPR052165">
    <property type="entry name" value="Membrane_assoc_protease"/>
</dbReference>
<reference evidence="10" key="2">
    <citation type="journal article" date="2019" name="Int. J. Syst. Evol. Microbiol.">
        <title>The Global Catalogue of Microorganisms (GCM) 10K type strain sequencing project: providing services to taxonomists for standard genome sequencing and annotation.</title>
        <authorList>
            <consortium name="The Broad Institute Genomics Platform"/>
            <consortium name="The Broad Institute Genome Sequencing Center for Infectious Disease"/>
            <person name="Wu L."/>
            <person name="Ma J."/>
        </authorList>
    </citation>
    <scope>NUCLEOTIDE SEQUENCE [LARGE SCALE GENOMIC DNA]</scope>
    <source>
        <strain evidence="10">CGMCC 1.18437</strain>
    </source>
</reference>
<dbReference type="Proteomes" id="UP000539473">
    <property type="component" value="Unassembled WGS sequence"/>
</dbReference>
<evidence type="ECO:0000313" key="7">
    <source>
        <dbReference type="EMBL" id="GHF48966.1"/>
    </source>
</evidence>
<dbReference type="EMBL" id="BNAJ01000006">
    <property type="protein sequence ID" value="GHF48966.1"/>
    <property type="molecule type" value="Genomic_DNA"/>
</dbReference>
<dbReference type="Pfam" id="PF01957">
    <property type="entry name" value="NfeD"/>
    <property type="match status" value="1"/>
</dbReference>
<dbReference type="SUPFAM" id="SSF141322">
    <property type="entry name" value="NfeD domain-like"/>
    <property type="match status" value="1"/>
</dbReference>
<dbReference type="InterPro" id="IPR002810">
    <property type="entry name" value="NfeD-like_C"/>
</dbReference>
<proteinExistence type="predicted"/>
<dbReference type="PANTHER" id="PTHR33507">
    <property type="entry name" value="INNER MEMBRANE PROTEIN YBBJ"/>
    <property type="match status" value="1"/>
</dbReference>
<comment type="caution">
    <text evidence="8">The sequence shown here is derived from an EMBL/GenBank/DDBJ whole genome shotgun (WGS) entry which is preliminary data.</text>
</comment>
<protein>
    <submittedName>
        <fullName evidence="7">Membrane protein</fullName>
    </submittedName>
</protein>
<keyword evidence="4 5" id="KW-0472">Membrane</keyword>
<feature type="transmembrane region" description="Helical" evidence="5">
    <location>
        <begin position="12"/>
        <end position="29"/>
    </location>
</feature>
<dbReference type="Proteomes" id="UP000619376">
    <property type="component" value="Unassembled WGS sequence"/>
</dbReference>
<evidence type="ECO:0000256" key="3">
    <source>
        <dbReference type="ARBA" id="ARBA00022989"/>
    </source>
</evidence>
<evidence type="ECO:0000313" key="10">
    <source>
        <dbReference type="Proteomes" id="UP000619376"/>
    </source>
</evidence>
<evidence type="ECO:0000256" key="2">
    <source>
        <dbReference type="ARBA" id="ARBA00022692"/>
    </source>
</evidence>
<evidence type="ECO:0000313" key="8">
    <source>
        <dbReference type="EMBL" id="MBB5377105.1"/>
    </source>
</evidence>
<dbReference type="EMBL" id="JACHFK010000006">
    <property type="protein sequence ID" value="MBB5377105.1"/>
    <property type="molecule type" value="Genomic_DNA"/>
</dbReference>